<evidence type="ECO:0000313" key="3">
    <source>
        <dbReference type="EMBL" id="QPK22453.1"/>
    </source>
</evidence>
<feature type="transmembrane region" description="Helical" evidence="1">
    <location>
        <begin position="7"/>
        <end position="27"/>
    </location>
</feature>
<reference evidence="3 4" key="2">
    <citation type="submission" date="2020-11" db="EMBL/GenBank/DDBJ databases">
        <title>Complete genome sequence of Pectobacterium brasiliense strain F126.</title>
        <authorList>
            <person name="Miroshnikov K."/>
            <person name="Vo T.N.H."/>
            <person name="Khodykina M.V."/>
            <person name="Kabanova A.P."/>
            <person name="Shneider M."/>
            <person name="Korzhenkov A."/>
            <person name="Toschakov S.V."/>
            <person name="Miroshnikov K.A."/>
            <person name="Ignatov A.N."/>
            <person name="Mikhailova Y.V."/>
            <person name="Shelenkov A."/>
            <person name="Yanushevich Y.G."/>
            <person name="Evseev P.V."/>
        </authorList>
    </citation>
    <scope>NUCLEOTIDE SEQUENCE [LARGE SCALE GENOMIC DNA]</scope>
    <source>
        <strain evidence="3 4">F126</strain>
    </source>
</reference>
<reference evidence="2 5" key="1">
    <citation type="submission" date="2020-07" db="EMBL/GenBank/DDBJ databases">
        <title>A pangenomic view of the genus Pectobacterium provides insights into genome organization, phylogeny, and virulence.</title>
        <authorList>
            <person name="Jonkheer E."/>
            <person name="Brankovics B."/>
            <person name="Houwers I."/>
            <person name="Van Der Wolf J."/>
            <person name="Bonants P."/>
            <person name="Vreeburg R."/>
            <person name="Bollema R."/>
            <person name="De Haan J."/>
            <person name="Berke L."/>
            <person name="De Ridder D."/>
            <person name="Smit S."/>
            <person name="Van Der Lee T.A.J."/>
        </authorList>
    </citation>
    <scope>NUCLEOTIDE SEQUENCE [LARGE SCALE GENOMIC DNA]</scope>
    <source>
        <strain evidence="2 5">NAK:384</strain>
    </source>
</reference>
<gene>
    <name evidence="3" type="ORF">F126LOC_012245</name>
    <name evidence="2" type="ORF">H4F48_05260</name>
</gene>
<dbReference type="RefSeq" id="WP_119870469.1">
    <property type="nucleotide sequence ID" value="NZ_BSWF01000002.1"/>
</dbReference>
<dbReference type="AlphaFoldDB" id="A0A3S1A638"/>
<keyword evidence="5" id="KW-1185">Reference proteome</keyword>
<dbReference type="EMBL" id="CP065031">
    <property type="protein sequence ID" value="QPK22453.1"/>
    <property type="molecule type" value="Genomic_DNA"/>
</dbReference>
<feature type="transmembrane region" description="Helical" evidence="1">
    <location>
        <begin position="47"/>
        <end position="65"/>
    </location>
</feature>
<evidence type="ECO:0000313" key="4">
    <source>
        <dbReference type="Proteomes" id="UP000269351"/>
    </source>
</evidence>
<sequence length="221" mass="26058">MEKIKKYSLHFLMVIVIILFLALIYIINNNSIFVIESSFTDSVQAMSGVLSFVGGMLAVIVSIYISRKDTREKKEELDLKRRTVVSYLYYTICELDQVFNDFERNFYPLIFKREVYISDSIYNYHFNQLVQASEKLKEYQVSDMPHYKILIMFVTVKENIEKTISFANEFKQVHNEKMVFNSVFSVVQPHYQSDFRAMIIAMDTVRLETKKMSGYLGVKYP</sequence>
<keyword evidence="1" id="KW-0812">Transmembrane</keyword>
<evidence type="ECO:0000313" key="5">
    <source>
        <dbReference type="Proteomes" id="UP000762586"/>
    </source>
</evidence>
<protein>
    <submittedName>
        <fullName evidence="3">Uncharacterized protein</fullName>
    </submittedName>
</protein>
<dbReference type="EMBL" id="JACGET010000004">
    <property type="protein sequence ID" value="MBN3105485.1"/>
    <property type="molecule type" value="Genomic_DNA"/>
</dbReference>
<keyword evidence="1" id="KW-1133">Transmembrane helix</keyword>
<dbReference type="Proteomes" id="UP000762586">
    <property type="component" value="Unassembled WGS sequence"/>
</dbReference>
<accession>A0A3S1A638</accession>
<dbReference type="Proteomes" id="UP000269351">
    <property type="component" value="Chromosome"/>
</dbReference>
<organism evidence="3 4">
    <name type="scientific">Pectobacterium brasiliense</name>
    <dbReference type="NCBI Taxonomy" id="180957"/>
    <lineage>
        <taxon>Bacteria</taxon>
        <taxon>Pseudomonadati</taxon>
        <taxon>Pseudomonadota</taxon>
        <taxon>Gammaproteobacteria</taxon>
        <taxon>Enterobacterales</taxon>
        <taxon>Pectobacteriaceae</taxon>
        <taxon>Pectobacterium</taxon>
    </lineage>
</organism>
<evidence type="ECO:0000256" key="1">
    <source>
        <dbReference type="SAM" id="Phobius"/>
    </source>
</evidence>
<proteinExistence type="predicted"/>
<keyword evidence="1" id="KW-0472">Membrane</keyword>
<evidence type="ECO:0000313" key="2">
    <source>
        <dbReference type="EMBL" id="MBN3105485.1"/>
    </source>
</evidence>
<name>A0A3S1A638_9GAMM</name>